<evidence type="ECO:0000256" key="5">
    <source>
        <dbReference type="ARBA" id="ARBA00022989"/>
    </source>
</evidence>
<dbReference type="CTD" id="4232"/>
<dbReference type="GeneID" id="119742060"/>
<keyword evidence="6" id="KW-0472">Membrane</keyword>
<protein>
    <recommendedName>
        <fullName evidence="7">AB hydrolase-1 domain-containing protein</fullName>
    </recommendedName>
</protein>
<comment type="subcellular location">
    <subcellularLocation>
        <location evidence="1">Endoplasmic reticulum membrane</location>
        <topology evidence="1">Multi-pass membrane protein</topology>
    </subcellularLocation>
</comment>
<dbReference type="Pfam" id="PF00561">
    <property type="entry name" value="Abhydrolase_1"/>
    <property type="match status" value="1"/>
</dbReference>
<proteinExistence type="predicted"/>
<dbReference type="GO" id="GO:0005789">
    <property type="term" value="C:endoplasmic reticulum membrane"/>
    <property type="evidence" value="ECO:0007669"/>
    <property type="project" value="UniProtKB-SubCell"/>
</dbReference>
<keyword evidence="4" id="KW-0256">Endoplasmic reticulum</keyword>
<dbReference type="Gene3D" id="3.40.50.1820">
    <property type="entry name" value="alpha/beta hydrolase"/>
    <property type="match status" value="1"/>
</dbReference>
<dbReference type="InterPro" id="IPR029058">
    <property type="entry name" value="AB_hydrolase_fold"/>
</dbReference>
<evidence type="ECO:0000256" key="1">
    <source>
        <dbReference type="ARBA" id="ARBA00004477"/>
    </source>
</evidence>
<evidence type="ECO:0000256" key="4">
    <source>
        <dbReference type="ARBA" id="ARBA00022824"/>
    </source>
</evidence>
<sequence length="362" mass="41373">MLAQNRPHSLTNYHDFWITRPLKTTVRTHLSSMPSLKSVAVLIALVAIYCNWPQPPLSDRLQKWKSSGKNFKFKDFNIFYKDSLGQGQSAANRVVLILHGFPSSTFDWYKMWDGLASHFGRVIAPDFIGFGLSDKPKGHSYTMFEQADIVESLLAKLGVQQVHILAHDMGDTVAQELIARQNALIKSKKKSSLKILSVCLTNGGILPETHQPRFMQKLMLNPWIAPIGTRVTNRLIFRKAFGEVFGERTQPTMDEFEDHWALMRWNDGNLIAHDQIQYLPQRYANRDKWVGALQETKIPLHLIYGPADPINPPNTFLKRYKMLMPNSGVTELSDHISHYPQLEDPDSVFQAYVGFMHSLKIN</sequence>
<reference evidence="8" key="1">
    <citation type="submission" date="2022-11" db="UniProtKB">
        <authorList>
            <consortium name="EnsemblMetazoa"/>
        </authorList>
    </citation>
    <scope>IDENTIFICATION</scope>
</reference>
<dbReference type="RefSeq" id="XP_038074016.1">
    <property type="nucleotide sequence ID" value="XM_038218088.1"/>
</dbReference>
<dbReference type="EnsemblMetazoa" id="XM_038218088.1">
    <property type="protein sequence ID" value="XP_038074016.1"/>
    <property type="gene ID" value="LOC119742060"/>
</dbReference>
<organism evidence="8 9">
    <name type="scientific">Patiria miniata</name>
    <name type="common">Bat star</name>
    <name type="synonym">Asterina miniata</name>
    <dbReference type="NCBI Taxonomy" id="46514"/>
    <lineage>
        <taxon>Eukaryota</taxon>
        <taxon>Metazoa</taxon>
        <taxon>Echinodermata</taxon>
        <taxon>Eleutherozoa</taxon>
        <taxon>Asterozoa</taxon>
        <taxon>Asteroidea</taxon>
        <taxon>Valvatacea</taxon>
        <taxon>Valvatida</taxon>
        <taxon>Asterinidae</taxon>
        <taxon>Patiria</taxon>
    </lineage>
</organism>
<dbReference type="GO" id="GO:0047372">
    <property type="term" value="F:monoacylglycerol lipase activity"/>
    <property type="evidence" value="ECO:0007669"/>
    <property type="project" value="TreeGrafter"/>
</dbReference>
<evidence type="ECO:0000256" key="2">
    <source>
        <dbReference type="ARBA" id="ARBA00022692"/>
    </source>
</evidence>
<keyword evidence="3" id="KW-0378">Hydrolase</keyword>
<dbReference type="Proteomes" id="UP000887568">
    <property type="component" value="Unplaced"/>
</dbReference>
<keyword evidence="2" id="KW-0812">Transmembrane</keyword>
<dbReference type="AlphaFoldDB" id="A0A914BDE3"/>
<dbReference type="OrthoDB" id="7130006at2759"/>
<keyword evidence="9" id="KW-1185">Reference proteome</keyword>
<feature type="domain" description="AB hydrolase-1" evidence="7">
    <location>
        <begin position="94"/>
        <end position="343"/>
    </location>
</feature>
<dbReference type="PANTHER" id="PTHR43798">
    <property type="entry name" value="MONOACYLGLYCEROL LIPASE"/>
    <property type="match status" value="1"/>
</dbReference>
<dbReference type="PANTHER" id="PTHR43798:SF33">
    <property type="entry name" value="HYDROLASE, PUTATIVE (AFU_ORTHOLOGUE AFUA_2G14860)-RELATED"/>
    <property type="match status" value="1"/>
</dbReference>
<dbReference type="GO" id="GO:0046464">
    <property type="term" value="P:acylglycerol catabolic process"/>
    <property type="evidence" value="ECO:0007669"/>
    <property type="project" value="TreeGrafter"/>
</dbReference>
<evidence type="ECO:0000313" key="9">
    <source>
        <dbReference type="Proteomes" id="UP000887568"/>
    </source>
</evidence>
<evidence type="ECO:0000256" key="6">
    <source>
        <dbReference type="ARBA" id="ARBA00023136"/>
    </source>
</evidence>
<dbReference type="InterPro" id="IPR000073">
    <property type="entry name" value="AB_hydrolase_1"/>
</dbReference>
<dbReference type="InterPro" id="IPR000639">
    <property type="entry name" value="Epox_hydrolase-like"/>
</dbReference>
<name>A0A914BDE3_PATMI</name>
<accession>A0A914BDE3</accession>
<dbReference type="FunFam" id="3.40.50.1820:FF:000041">
    <property type="entry name" value="Mesoderm-specific transcript homolog protein"/>
    <property type="match status" value="1"/>
</dbReference>
<evidence type="ECO:0000313" key="8">
    <source>
        <dbReference type="EnsemblMetazoa" id="XP_038074016.1"/>
    </source>
</evidence>
<evidence type="ECO:0000256" key="3">
    <source>
        <dbReference type="ARBA" id="ARBA00022801"/>
    </source>
</evidence>
<keyword evidence="5" id="KW-1133">Transmembrane helix</keyword>
<dbReference type="SUPFAM" id="SSF53474">
    <property type="entry name" value="alpha/beta-Hydrolases"/>
    <property type="match status" value="1"/>
</dbReference>
<evidence type="ECO:0000259" key="7">
    <source>
        <dbReference type="Pfam" id="PF00561"/>
    </source>
</evidence>
<dbReference type="InterPro" id="IPR050266">
    <property type="entry name" value="AB_hydrolase_sf"/>
</dbReference>
<dbReference type="PRINTS" id="PR00412">
    <property type="entry name" value="EPOXHYDRLASE"/>
</dbReference>